<sequence length="439" mass="48194">MMVNLMDLLSGSVVVIILYYVFAFFCPKAAETQSSLSEPPAPYDEDTIISLVTELYKIFTKLNYIRLDFIQYTPPNGHRVNEALCFKLGLDPRVILLLKKLPHPISLEPSQEFELIPGSKAVVITDDEVLNEGRDLSDEKSEGNQLDRVRPQDIILTRGTGKAGSLVLDTQKNTIRIIPQSSGTAGLVQPEDAPTVLRRFINKFRTLEWIPCGKEGDRHIVTRQDEGPFPLQFYLTSTMSSYPIHEGLQFKTRPSVIYNAPEFYQPEKEFVRMVDSSHQEVSPVSPPKEALPDTDKRRYTFGIRRRLFWTLWGVFGSIVIIALICGVVLLSHKASQASNKSTSAASPATEASNVPQTSILSVTTNTLNSQTPTPTSSLTTTTSSLNLAIAATSSAQTTTLPSILATLAIPLSACTTAATLAACNSTDCSGFNSEDVLME</sequence>
<feature type="transmembrane region" description="Helical" evidence="1">
    <location>
        <begin position="307"/>
        <end position="330"/>
    </location>
</feature>
<dbReference type="EMBL" id="JAAMPI010001424">
    <property type="protein sequence ID" value="KAF4625265.1"/>
    <property type="molecule type" value="Genomic_DNA"/>
</dbReference>
<organism evidence="2 3">
    <name type="scientific">Cudoniella acicularis</name>
    <dbReference type="NCBI Taxonomy" id="354080"/>
    <lineage>
        <taxon>Eukaryota</taxon>
        <taxon>Fungi</taxon>
        <taxon>Dikarya</taxon>
        <taxon>Ascomycota</taxon>
        <taxon>Pezizomycotina</taxon>
        <taxon>Leotiomycetes</taxon>
        <taxon>Helotiales</taxon>
        <taxon>Tricladiaceae</taxon>
        <taxon>Cudoniella</taxon>
    </lineage>
</organism>
<protein>
    <submittedName>
        <fullName evidence="2">Uncharacterized protein</fullName>
    </submittedName>
</protein>
<keyword evidence="1" id="KW-0472">Membrane</keyword>
<comment type="caution">
    <text evidence="2">The sequence shown here is derived from an EMBL/GenBank/DDBJ whole genome shotgun (WGS) entry which is preliminary data.</text>
</comment>
<gene>
    <name evidence="2" type="ORF">G7Y89_g12906</name>
</gene>
<keyword evidence="1" id="KW-1133">Transmembrane helix</keyword>
<evidence type="ECO:0000256" key="1">
    <source>
        <dbReference type="SAM" id="Phobius"/>
    </source>
</evidence>
<name>A0A8H4R891_9HELO</name>
<proteinExistence type="predicted"/>
<keyword evidence="3" id="KW-1185">Reference proteome</keyword>
<reference evidence="2 3" key="1">
    <citation type="submission" date="2020-03" db="EMBL/GenBank/DDBJ databases">
        <title>Draft Genome Sequence of Cudoniella acicularis.</title>
        <authorList>
            <person name="Buettner E."/>
            <person name="Kellner H."/>
        </authorList>
    </citation>
    <scope>NUCLEOTIDE SEQUENCE [LARGE SCALE GENOMIC DNA]</scope>
    <source>
        <strain evidence="2 3">DSM 108380</strain>
    </source>
</reference>
<dbReference type="AlphaFoldDB" id="A0A8H4R891"/>
<accession>A0A8H4R891</accession>
<keyword evidence="1" id="KW-0812">Transmembrane</keyword>
<dbReference type="Proteomes" id="UP000566819">
    <property type="component" value="Unassembled WGS sequence"/>
</dbReference>
<evidence type="ECO:0000313" key="3">
    <source>
        <dbReference type="Proteomes" id="UP000566819"/>
    </source>
</evidence>
<evidence type="ECO:0000313" key="2">
    <source>
        <dbReference type="EMBL" id="KAF4625265.1"/>
    </source>
</evidence>
<dbReference type="OrthoDB" id="5343383at2759"/>